<comment type="caution">
    <text evidence="2">The sequence shown here is derived from an EMBL/GenBank/DDBJ whole genome shotgun (WGS) entry which is preliminary data.</text>
</comment>
<dbReference type="SUPFAM" id="SSF81383">
    <property type="entry name" value="F-box domain"/>
    <property type="match status" value="1"/>
</dbReference>
<evidence type="ECO:0000313" key="2">
    <source>
        <dbReference type="EMBL" id="THH28290.1"/>
    </source>
</evidence>
<dbReference type="PROSITE" id="PS50181">
    <property type="entry name" value="FBOX"/>
    <property type="match status" value="1"/>
</dbReference>
<evidence type="ECO:0000313" key="3">
    <source>
        <dbReference type="Proteomes" id="UP000308730"/>
    </source>
</evidence>
<proteinExistence type="predicted"/>
<dbReference type="Proteomes" id="UP000308730">
    <property type="component" value="Unassembled WGS sequence"/>
</dbReference>
<dbReference type="Pfam" id="PF12937">
    <property type="entry name" value="F-box-like"/>
    <property type="match status" value="1"/>
</dbReference>
<dbReference type="AlphaFoldDB" id="A0A4S4MY12"/>
<name>A0A4S4MY12_9APHY</name>
<sequence>MPAVFQLVPTELAEHILTFCHPREVARVAQTCKQLHSLVYDGTDQYLWRELFLLYPFDDLRKAVPAGPGEIDATVDWRGELQRRIFAEAVVVSDPATASADELLFALSTLVSVVYSSLPHQPLLPGQDNPIRSGNLTWLHDVLQRSPFIRTPDLALTEPTEQLCCQLRSQLSLTMDDGTDTSELSQRRAESRCAVYNLSNYTIKNLWGPYLPMFTLAASPGAQPKVDWKQVEHVMNVVVLNMRELVGTPYSLMRPQLGLEHTRAYSAPGTAALRTNGSKDWAGLEGLWRRFVCFMDYRELFAFNYSNLDTSLSPRYFVEDSFTEAVRILEMRIFLKKVEEPTPFDYPECPQLVFEGHVKGLQSRNADVKGFVQRFLDGTIRWKFETIYDGVPQWSGECIQVGNICSTIGLAGIWSGVQHTAGDPAGPFWMWKTAESVVERDIIIM</sequence>
<dbReference type="EMBL" id="SGPM01000189">
    <property type="protein sequence ID" value="THH28290.1"/>
    <property type="molecule type" value="Genomic_DNA"/>
</dbReference>
<reference evidence="2 3" key="1">
    <citation type="submission" date="2019-02" db="EMBL/GenBank/DDBJ databases">
        <title>Genome sequencing of the rare red list fungi Antrodiella citrinella (Flaviporus citrinellus).</title>
        <authorList>
            <person name="Buettner E."/>
            <person name="Kellner H."/>
        </authorList>
    </citation>
    <scope>NUCLEOTIDE SEQUENCE [LARGE SCALE GENOMIC DNA]</scope>
    <source>
        <strain evidence="2 3">DSM 108506</strain>
    </source>
</reference>
<keyword evidence="3" id="KW-1185">Reference proteome</keyword>
<gene>
    <name evidence="2" type="ORF">EUX98_g5910</name>
</gene>
<dbReference type="InterPro" id="IPR001810">
    <property type="entry name" value="F-box_dom"/>
</dbReference>
<dbReference type="InterPro" id="IPR036047">
    <property type="entry name" value="F-box-like_dom_sf"/>
</dbReference>
<evidence type="ECO:0000259" key="1">
    <source>
        <dbReference type="PROSITE" id="PS50181"/>
    </source>
</evidence>
<dbReference type="OrthoDB" id="3226064at2759"/>
<protein>
    <recommendedName>
        <fullName evidence="1">F-box domain-containing protein</fullName>
    </recommendedName>
</protein>
<dbReference type="Gene3D" id="1.20.1280.50">
    <property type="match status" value="1"/>
</dbReference>
<accession>A0A4S4MY12</accession>
<organism evidence="2 3">
    <name type="scientific">Antrodiella citrinella</name>
    <dbReference type="NCBI Taxonomy" id="2447956"/>
    <lineage>
        <taxon>Eukaryota</taxon>
        <taxon>Fungi</taxon>
        <taxon>Dikarya</taxon>
        <taxon>Basidiomycota</taxon>
        <taxon>Agaricomycotina</taxon>
        <taxon>Agaricomycetes</taxon>
        <taxon>Polyporales</taxon>
        <taxon>Steccherinaceae</taxon>
        <taxon>Antrodiella</taxon>
    </lineage>
</organism>
<feature type="domain" description="F-box" evidence="1">
    <location>
        <begin position="2"/>
        <end position="51"/>
    </location>
</feature>